<dbReference type="Gene3D" id="1.10.10.2910">
    <property type="match status" value="1"/>
</dbReference>
<feature type="domain" description="HTH cro/C1-type" evidence="2">
    <location>
        <begin position="10"/>
        <end position="66"/>
    </location>
</feature>
<keyword evidence="3" id="KW-0238">DNA-binding</keyword>
<dbReference type="SMART" id="SM00530">
    <property type="entry name" value="HTH_XRE"/>
    <property type="match status" value="1"/>
</dbReference>
<gene>
    <name evidence="3" type="ORF">C5467_19485</name>
</gene>
<protein>
    <submittedName>
        <fullName evidence="3">DNA-binding protein</fullName>
    </submittedName>
</protein>
<dbReference type="AlphaFoldDB" id="A0A4R4J404"/>
<dbReference type="CDD" id="cd00093">
    <property type="entry name" value="HTH_XRE"/>
    <property type="match status" value="1"/>
</dbReference>
<accession>A0A4R4J404</accession>
<dbReference type="GO" id="GO:0003677">
    <property type="term" value="F:DNA binding"/>
    <property type="evidence" value="ECO:0007669"/>
    <property type="project" value="UniProtKB-KW"/>
</dbReference>
<evidence type="ECO:0000313" key="4">
    <source>
        <dbReference type="Proteomes" id="UP000295598"/>
    </source>
</evidence>
<dbReference type="InterPro" id="IPR010982">
    <property type="entry name" value="Lambda_DNA-bd_dom_sf"/>
</dbReference>
<dbReference type="PROSITE" id="PS50943">
    <property type="entry name" value="HTH_CROC1"/>
    <property type="match status" value="1"/>
</dbReference>
<dbReference type="PANTHER" id="PTHR43236:SF1">
    <property type="entry name" value="BLL7220 PROTEIN"/>
    <property type="match status" value="1"/>
</dbReference>
<reference evidence="3 4" key="1">
    <citation type="journal article" date="2019" name="Int. J. Syst. Evol. Microbiol.">
        <title>Photorhabdus khanii subsp. guanajuatensis subsp. nov., isolated from Heterorhabditis atacamensis, and Photorhabdus luminescens subsp. mexicana subsp. nov., isolated from Heterorhabditis mexicana entomopathogenic nematodes.</title>
        <authorList>
            <person name="Machado R.A.R."/>
            <person name="Bruno P."/>
            <person name="Arce C.C.M."/>
            <person name="Liechti N."/>
            <person name="Kohler A."/>
            <person name="Bernal J."/>
            <person name="Bruggmann R."/>
            <person name="Turlings T.C.J."/>
        </authorList>
    </citation>
    <scope>NUCLEOTIDE SEQUENCE [LARGE SCALE GENOMIC DNA]</scope>
    <source>
        <strain evidence="3 4">MEX20-17</strain>
    </source>
</reference>
<sequence>MNERINPERLKLARLRRKLTYSALSEITGISTKSLAGYEKFDNLFMPTEQTTQLIADALNYPKEFFFGEEVEFVEPSTVSFRSLKSLKAADQHAAEAAGSLGVIVNSFFESKFNLPQSNLPNLRGYEPEAAAETLREIWGLGTKSISNMVHLLEANGVRVFSLAENTLKVDAFSFWKNETPYVFLNTQKSGERSRFDAAHELGHLVLHKHGSPQGRDAEDEADKFASAFLMPKRTIIASKMNFPTLDEAIRLKKNWRVSAVALIVRMKHVGILTEWQYRTLMIEANKRNLRYREIEGVERERSILIEKMLAILKQDGFKLSDLSKKLFIPIEELTNLLFMVALIQGNNGVNLKNKSTANLKIV</sequence>
<dbReference type="Gene3D" id="1.10.260.40">
    <property type="entry name" value="lambda repressor-like DNA-binding domains"/>
    <property type="match status" value="1"/>
</dbReference>
<proteinExistence type="inferred from homology"/>
<dbReference type="InterPro" id="IPR052345">
    <property type="entry name" value="Rad_response_metalloprotease"/>
</dbReference>
<evidence type="ECO:0000256" key="1">
    <source>
        <dbReference type="ARBA" id="ARBA00007227"/>
    </source>
</evidence>
<comment type="similarity">
    <text evidence="1">Belongs to the short-chain fatty acyl-CoA assimilation regulator (ScfR) family.</text>
</comment>
<comment type="caution">
    <text evidence="3">The sequence shown here is derived from an EMBL/GenBank/DDBJ whole genome shotgun (WGS) entry which is preliminary data.</text>
</comment>
<name>A0A4R4J404_9GAMM</name>
<evidence type="ECO:0000259" key="2">
    <source>
        <dbReference type="PROSITE" id="PS50943"/>
    </source>
</evidence>
<dbReference type="RefSeq" id="WP_132355789.1">
    <property type="nucleotide sequence ID" value="NZ_CAWOJO010000045.1"/>
</dbReference>
<dbReference type="PANTHER" id="PTHR43236">
    <property type="entry name" value="ANTITOXIN HIGA1"/>
    <property type="match status" value="1"/>
</dbReference>
<dbReference type="Pfam" id="PF06114">
    <property type="entry name" value="Peptidase_M78"/>
    <property type="match status" value="1"/>
</dbReference>
<dbReference type="InterPro" id="IPR001387">
    <property type="entry name" value="Cro/C1-type_HTH"/>
</dbReference>
<dbReference type="InterPro" id="IPR010359">
    <property type="entry name" value="IrrE_HExxH"/>
</dbReference>
<evidence type="ECO:0000313" key="3">
    <source>
        <dbReference type="EMBL" id="TDB48257.1"/>
    </source>
</evidence>
<dbReference type="SUPFAM" id="SSF47413">
    <property type="entry name" value="lambda repressor-like DNA-binding domains"/>
    <property type="match status" value="1"/>
</dbReference>
<dbReference type="EMBL" id="PUJY01000045">
    <property type="protein sequence ID" value="TDB48257.1"/>
    <property type="molecule type" value="Genomic_DNA"/>
</dbReference>
<dbReference type="Proteomes" id="UP000295598">
    <property type="component" value="Unassembled WGS sequence"/>
</dbReference>
<organism evidence="3 4">
    <name type="scientific">Photorhabdus khanii subsp. guanajuatensis</name>
    <dbReference type="NCBI Taxonomy" id="2100166"/>
    <lineage>
        <taxon>Bacteria</taxon>
        <taxon>Pseudomonadati</taxon>
        <taxon>Pseudomonadota</taxon>
        <taxon>Gammaproteobacteria</taxon>
        <taxon>Enterobacterales</taxon>
        <taxon>Morganellaceae</taxon>
        <taxon>Photorhabdus</taxon>
    </lineage>
</organism>